<gene>
    <name evidence="3" type="ORF">M0812_29065</name>
</gene>
<dbReference type="PROSITE" id="PS51420">
    <property type="entry name" value="RHO"/>
    <property type="match status" value="1"/>
</dbReference>
<proteinExistence type="predicted"/>
<evidence type="ECO:0000313" key="4">
    <source>
        <dbReference type="Proteomes" id="UP001146793"/>
    </source>
</evidence>
<dbReference type="InterPro" id="IPR005225">
    <property type="entry name" value="Small_GTP-bd"/>
</dbReference>
<comment type="caution">
    <text evidence="3">The sequence shown here is derived from an EMBL/GenBank/DDBJ whole genome shotgun (WGS) entry which is preliminary data.</text>
</comment>
<dbReference type="Pfam" id="PF00071">
    <property type="entry name" value="Ras"/>
    <property type="match status" value="1"/>
</dbReference>
<name>A0AAV7Y397_9EUKA</name>
<dbReference type="Gene3D" id="3.40.50.300">
    <property type="entry name" value="P-loop containing nucleotide triphosphate hydrolases"/>
    <property type="match status" value="1"/>
</dbReference>
<dbReference type="GO" id="GO:0005525">
    <property type="term" value="F:GTP binding"/>
    <property type="evidence" value="ECO:0007669"/>
    <property type="project" value="UniProtKB-KW"/>
</dbReference>
<organism evidence="3 4">
    <name type="scientific">Anaeramoeba flamelloides</name>
    <dbReference type="NCBI Taxonomy" id="1746091"/>
    <lineage>
        <taxon>Eukaryota</taxon>
        <taxon>Metamonada</taxon>
        <taxon>Anaeramoebidae</taxon>
        <taxon>Anaeramoeba</taxon>
    </lineage>
</organism>
<dbReference type="PROSITE" id="PS51419">
    <property type="entry name" value="RAB"/>
    <property type="match status" value="1"/>
</dbReference>
<dbReference type="CDD" id="cd00876">
    <property type="entry name" value="Ras"/>
    <property type="match status" value="1"/>
</dbReference>
<dbReference type="FunFam" id="3.40.50.300:FF:001423">
    <property type="entry name" value="Ras family GTPase"/>
    <property type="match status" value="1"/>
</dbReference>
<dbReference type="SUPFAM" id="SSF52540">
    <property type="entry name" value="P-loop containing nucleoside triphosphate hydrolases"/>
    <property type="match status" value="1"/>
</dbReference>
<keyword evidence="1" id="KW-0547">Nucleotide-binding</keyword>
<protein>
    <submittedName>
        <fullName evidence="3">Ras-like protein</fullName>
    </submittedName>
</protein>
<evidence type="ECO:0000313" key="3">
    <source>
        <dbReference type="EMBL" id="KAJ3424347.1"/>
    </source>
</evidence>
<keyword evidence="2" id="KW-0342">GTP-binding</keyword>
<dbReference type="Proteomes" id="UP001146793">
    <property type="component" value="Unassembled WGS sequence"/>
</dbReference>
<dbReference type="EMBL" id="JANTQA010000072">
    <property type="protein sequence ID" value="KAJ3424347.1"/>
    <property type="molecule type" value="Genomic_DNA"/>
</dbReference>
<dbReference type="SMART" id="SM00175">
    <property type="entry name" value="RAB"/>
    <property type="match status" value="1"/>
</dbReference>
<dbReference type="GO" id="GO:0007165">
    <property type="term" value="P:signal transduction"/>
    <property type="evidence" value="ECO:0007669"/>
    <property type="project" value="InterPro"/>
</dbReference>
<evidence type="ECO:0000256" key="1">
    <source>
        <dbReference type="ARBA" id="ARBA00022741"/>
    </source>
</evidence>
<dbReference type="PRINTS" id="PR00449">
    <property type="entry name" value="RASTRNSFRMNG"/>
</dbReference>
<dbReference type="SMART" id="SM00174">
    <property type="entry name" value="RHO"/>
    <property type="match status" value="1"/>
</dbReference>
<dbReference type="GO" id="GO:0003924">
    <property type="term" value="F:GTPase activity"/>
    <property type="evidence" value="ECO:0007669"/>
    <property type="project" value="InterPro"/>
</dbReference>
<dbReference type="PANTHER" id="PTHR24070">
    <property type="entry name" value="RAS, DI-RAS, AND RHEB FAMILY MEMBERS OF SMALL GTPASE SUPERFAMILY"/>
    <property type="match status" value="1"/>
</dbReference>
<reference evidence="3" key="1">
    <citation type="submission" date="2022-08" db="EMBL/GenBank/DDBJ databases">
        <title>Novel sulphate-reducing endosymbionts in the free-living metamonad Anaeramoeba.</title>
        <authorList>
            <person name="Jerlstrom-Hultqvist J."/>
            <person name="Cepicka I."/>
            <person name="Gallot-Lavallee L."/>
            <person name="Salas-Leiva D."/>
            <person name="Curtis B.A."/>
            <person name="Zahonova K."/>
            <person name="Pipaliya S."/>
            <person name="Dacks J."/>
            <person name="Roger A.J."/>
        </authorList>
    </citation>
    <scope>NUCLEOTIDE SEQUENCE</scope>
    <source>
        <strain evidence="3">Busselton2</strain>
    </source>
</reference>
<dbReference type="GO" id="GO:0016020">
    <property type="term" value="C:membrane"/>
    <property type="evidence" value="ECO:0007669"/>
    <property type="project" value="InterPro"/>
</dbReference>
<dbReference type="InterPro" id="IPR027417">
    <property type="entry name" value="P-loop_NTPase"/>
</dbReference>
<sequence>MKLTVIGSAYIGKSALVIQYLKSYFVTEYDPTIEDSYRQQVVIDKEICTLDILDTAGQEQYSVIRESYMREGEGFIIVYSVTDRNSFENVSNFREQIKKVKGSEAFPVIVVGNKTDLEHDRRVSFEEGLELAVNYGISFFEVSSFRGEGVDQMILDFVRKTKDHAFFKKRKWLEKKLLPRNVPKKGKRPFKPTIDKPQSLFVSDLKKILERSKIYDYSIICDEKGIQENEINTNNRIYLHKWILKKRVP</sequence>
<evidence type="ECO:0000256" key="2">
    <source>
        <dbReference type="ARBA" id="ARBA00023134"/>
    </source>
</evidence>
<dbReference type="SMART" id="SM00173">
    <property type="entry name" value="RAS"/>
    <property type="match status" value="1"/>
</dbReference>
<dbReference type="AlphaFoldDB" id="A0AAV7Y397"/>
<dbReference type="PROSITE" id="PS51421">
    <property type="entry name" value="RAS"/>
    <property type="match status" value="1"/>
</dbReference>
<dbReference type="InterPro" id="IPR020849">
    <property type="entry name" value="Small_GTPase_Ras-type"/>
</dbReference>
<dbReference type="InterPro" id="IPR001806">
    <property type="entry name" value="Small_GTPase"/>
</dbReference>
<dbReference type="NCBIfam" id="TIGR00231">
    <property type="entry name" value="small_GTP"/>
    <property type="match status" value="1"/>
</dbReference>
<accession>A0AAV7Y397</accession>